<dbReference type="GO" id="GO:0005524">
    <property type="term" value="F:ATP binding"/>
    <property type="evidence" value="ECO:0007669"/>
    <property type="project" value="InterPro"/>
</dbReference>
<dbReference type="InterPro" id="IPR029016">
    <property type="entry name" value="GAF-like_dom_sf"/>
</dbReference>
<dbReference type="Pfam" id="PF13191">
    <property type="entry name" value="AAA_16"/>
    <property type="match status" value="1"/>
</dbReference>
<dbReference type="InterPro" id="IPR011009">
    <property type="entry name" value="Kinase-like_dom_sf"/>
</dbReference>
<dbReference type="RefSeq" id="WP_207856177.1">
    <property type="nucleotide sequence ID" value="NZ_JAFREP010000001.1"/>
</dbReference>
<comment type="caution">
    <text evidence="6">The sequence shown here is derived from an EMBL/GenBank/DDBJ whole genome shotgun (WGS) entry which is preliminary data.</text>
</comment>
<dbReference type="InterPro" id="IPR005467">
    <property type="entry name" value="His_kinase_dom"/>
</dbReference>
<reference evidence="6" key="1">
    <citation type="submission" date="2021-03" db="EMBL/GenBank/DDBJ databases">
        <authorList>
            <person name="Wang G."/>
        </authorList>
    </citation>
    <scope>NUCLEOTIDE SEQUENCE</scope>
    <source>
        <strain evidence="6">KCTC 12899</strain>
    </source>
</reference>
<dbReference type="Gene3D" id="3.40.50.300">
    <property type="entry name" value="P-loop containing nucleotide triphosphate hydrolases"/>
    <property type="match status" value="1"/>
</dbReference>
<dbReference type="InterPro" id="IPR036097">
    <property type="entry name" value="HisK_dim/P_sf"/>
</dbReference>
<evidence type="ECO:0000256" key="2">
    <source>
        <dbReference type="ARBA" id="ARBA00012438"/>
    </source>
</evidence>
<dbReference type="InterPro" id="IPR004358">
    <property type="entry name" value="Sig_transdc_His_kin-like_C"/>
</dbReference>
<dbReference type="InterPro" id="IPR003594">
    <property type="entry name" value="HATPase_dom"/>
</dbReference>
<dbReference type="InterPro" id="IPR041664">
    <property type="entry name" value="AAA_16"/>
</dbReference>
<dbReference type="EC" id="2.7.13.3" evidence="2"/>
<dbReference type="Pfam" id="PF02518">
    <property type="entry name" value="HATPase_c"/>
    <property type="match status" value="1"/>
</dbReference>
<keyword evidence="3" id="KW-0597">Phosphoprotein</keyword>
<name>A0A8J7U364_9BACT</name>
<dbReference type="EMBL" id="JAFREP010000001">
    <property type="protein sequence ID" value="MBO1316941.1"/>
    <property type="molecule type" value="Genomic_DNA"/>
</dbReference>
<dbReference type="PRINTS" id="PR00344">
    <property type="entry name" value="BCTRLSENSOR"/>
</dbReference>
<dbReference type="Pfam" id="PF01590">
    <property type="entry name" value="GAF"/>
    <property type="match status" value="1"/>
</dbReference>
<dbReference type="SMART" id="SM00065">
    <property type="entry name" value="GAF"/>
    <property type="match status" value="1"/>
</dbReference>
<dbReference type="Gene3D" id="3.30.565.10">
    <property type="entry name" value="Histidine kinase-like ATPase, C-terminal domain"/>
    <property type="match status" value="1"/>
</dbReference>
<dbReference type="Gene3D" id="3.30.450.40">
    <property type="match status" value="1"/>
</dbReference>
<evidence type="ECO:0000259" key="5">
    <source>
        <dbReference type="PROSITE" id="PS50109"/>
    </source>
</evidence>
<evidence type="ECO:0000256" key="3">
    <source>
        <dbReference type="ARBA" id="ARBA00022553"/>
    </source>
</evidence>
<dbReference type="SUPFAM" id="SSF56112">
    <property type="entry name" value="Protein kinase-like (PK-like)"/>
    <property type="match status" value="1"/>
</dbReference>
<dbReference type="SMART" id="SM00388">
    <property type="entry name" value="HisKA"/>
    <property type="match status" value="1"/>
</dbReference>
<comment type="catalytic activity">
    <reaction evidence="1">
        <text>ATP + protein L-histidine = ADP + protein N-phospho-L-histidine.</text>
        <dbReference type="EC" id="2.7.13.3"/>
    </reaction>
</comment>
<dbReference type="SMART" id="SM00387">
    <property type="entry name" value="HATPase_c"/>
    <property type="match status" value="1"/>
</dbReference>
<accession>A0A8J7U364</accession>
<dbReference type="SUPFAM" id="SSF55781">
    <property type="entry name" value="GAF domain-like"/>
    <property type="match status" value="1"/>
</dbReference>
<dbReference type="Gene3D" id="1.10.510.10">
    <property type="entry name" value="Transferase(Phosphotransferase) domain 1"/>
    <property type="match status" value="1"/>
</dbReference>
<dbReference type="InterPro" id="IPR003018">
    <property type="entry name" value="GAF"/>
</dbReference>
<dbReference type="InterPro" id="IPR000719">
    <property type="entry name" value="Prot_kinase_dom"/>
</dbReference>
<protein>
    <recommendedName>
        <fullName evidence="2">histidine kinase</fullName>
        <ecNumber evidence="2">2.7.13.3</ecNumber>
    </recommendedName>
</protein>
<evidence type="ECO:0000259" key="4">
    <source>
        <dbReference type="PROSITE" id="PS50011"/>
    </source>
</evidence>
<dbReference type="PANTHER" id="PTHR43642">
    <property type="entry name" value="HYBRID SIGNAL TRANSDUCTION HISTIDINE KINASE G"/>
    <property type="match status" value="1"/>
</dbReference>
<evidence type="ECO:0000256" key="1">
    <source>
        <dbReference type="ARBA" id="ARBA00000085"/>
    </source>
</evidence>
<dbReference type="InterPro" id="IPR036890">
    <property type="entry name" value="HATPase_C_sf"/>
</dbReference>
<dbReference type="GO" id="GO:0000155">
    <property type="term" value="F:phosphorelay sensor kinase activity"/>
    <property type="evidence" value="ECO:0007669"/>
    <property type="project" value="InterPro"/>
</dbReference>
<dbReference type="InterPro" id="IPR053159">
    <property type="entry name" value="Hybrid_Histidine_Kinase"/>
</dbReference>
<dbReference type="SUPFAM" id="SSF52540">
    <property type="entry name" value="P-loop containing nucleoside triphosphate hydrolases"/>
    <property type="match status" value="1"/>
</dbReference>
<evidence type="ECO:0000313" key="6">
    <source>
        <dbReference type="EMBL" id="MBO1316941.1"/>
    </source>
</evidence>
<evidence type="ECO:0000313" key="7">
    <source>
        <dbReference type="Proteomes" id="UP000664417"/>
    </source>
</evidence>
<gene>
    <name evidence="6" type="ORF">J3U88_00615</name>
</gene>
<dbReference type="CDD" id="cd00082">
    <property type="entry name" value="HisKA"/>
    <property type="match status" value="1"/>
</dbReference>
<dbReference type="PROSITE" id="PS50011">
    <property type="entry name" value="PROTEIN_KINASE_DOM"/>
    <property type="match status" value="1"/>
</dbReference>
<dbReference type="CDD" id="cd14014">
    <property type="entry name" value="STKc_PknB_like"/>
    <property type="match status" value="1"/>
</dbReference>
<dbReference type="InterPro" id="IPR003661">
    <property type="entry name" value="HisK_dim/P_dom"/>
</dbReference>
<dbReference type="PANTHER" id="PTHR43642:SF1">
    <property type="entry name" value="HYBRID SIGNAL TRANSDUCTION HISTIDINE KINASE G"/>
    <property type="match status" value="1"/>
</dbReference>
<feature type="domain" description="Protein kinase" evidence="4">
    <location>
        <begin position="8"/>
        <end position="270"/>
    </location>
</feature>
<dbReference type="SUPFAM" id="SSF55874">
    <property type="entry name" value="ATPase domain of HSP90 chaperone/DNA topoisomerase II/histidine kinase"/>
    <property type="match status" value="1"/>
</dbReference>
<keyword evidence="7" id="KW-1185">Reference proteome</keyword>
<proteinExistence type="predicted"/>
<sequence>MSLAVQGYRILEPIYEGTKSLVYRALRESDQQPVVLKTIGPAALEATALRRLKREYQLLKQLRHTRVIAALGFQESAGGFALVLEDFGGRALHLFPKGRDLEMDFFFATALAVIEGLNYLFEQGVIHKNINPANVLLHPSNGELKLIDFGVASLLRRDHSQFREGDPAYMAPEQTGRLRRMLDYRCDFYGLGITFFEMLAGRLPFSAQDPMAMMHRQIMEAPPFLHDLEVMVPEPLARIVEKLLAKHAEDRYQSHRGLRLDLEACRQHLLGAETLPSFFEVGRDDVAEQLNLPQKLYGREPSKRALQARFETVCDGEVGLVVVSGAAGIGKSSLVESLRGPVVRRNGAFILGKFDQMQRNVPYASMVEAFTRWVREVVQAPESIRSERRAALVEALGDQARVVADVIPELHDLLGPCPPVPELSPAETRNRFHLVFQQFIHALPTADYPLVLFLDDLHWADRASLKLLSRLLLERAVAYLTLVGAFRDQELDVVHPLYEFLMTLDKAGFQYDTLHLTHLEPLHVNQFLAETLNCSARCCLPLTDLCMRKTNGNPFYLSRFIRDLDTGGHLFFDTENRAWSWDLSTADETGRTENVLEFLATGMRRLPVATQKTLQAAACIGYRFSLPFLAAAVAETQAEAASYLWPALEAELIVPHDQTYRYEVASDSPPVFYHFLHDLVRQAAYLLIPKSDREQMHYHLAQCSRKHLNPESHESGFFDMVNHFNKGRALVTDPAERDQLAALNLEAGQRSLQAAAYEPAFLFFRRGIEWVGDSGWSRCYAQTLALFQAGCEAAFLTTNFSEMDTLAAVVHERAGSLLDKVKVVALEIDAMVMRNQMREAVEVARPFLNELGCSLPEHCSRRHLWPAYLRTKMLLVRKPPSYLIELPPMRDPAKRALMEVISSLLSATYRAAPSLFPYLVFRVVETTLRFGQAPVSSFGFACYGLVLCGGMGQIERGNQFGDCALSLLERGDERRFKTRIAFVVYGFIRPWRQHLREVLEPLREAFAALNESGDIEYAAHAAYIRSAFAYFSGAHLPNLLLEMRKYDDAMIKLKQQTTAAYHRIFMQTVHYLMVVDKTPWVLAGPFYREVDMVPEHVAADDQHALFCVALNKAVLAYMFHRYDIADREIEAATLHREGVMGFFHDSRLVFWRCLIKLALAAGEPREVARRMLRHLPGDLHRLRKWKQHAPMNFRHKVCLVEAERERVLGDKYRAGALFDQALSLARAADFLQDRALANELCATLYFEMGNEKVARHYLQDAYHDYQLWGAQAKVKHIQSIHPSIAMRSYDLVRNTLEQSSGGYTGTSTTIDETIEAVDGASVVQAAQVILGEMELGPLLEKLLTLVLEHLGAEKGLLLLEKEGRWLIEGACHIGNQSPSLLQGLPLEQSDQIAPAVVQFVLRTGRHVVLSEACRDHSFGEEAYFAKNQTASVLCMPLADQGQPIAILYFENNLSTGAFSADRIETLLLLSSQWAGLIQNARLVADMRARQRTLEAQLEARTHELAEKSQVLERTQMQLIEQEKMASLGTLTAGIAHEIKNPLSFINNFSELNRELIEEMEPVLSSLSARLTGEEREEFDATRVDLKRNSDIIFNHGKRANAIVQSMMMLSKGGTPVPQPTDLNQLVDESIHLAYHGMRAAKHRFPVQIHKQFAEDLPKIEVVPQDLGRVFLNLANNAFDAMCVKFQEVSDYRAVLTVTTLVAGDGLNVTVRDNGPGIPAEIVQNIFRPFFSTKPSGAGNSGLGLSISYDVVTEQHGGRLEVRSEMGSFTEFQVWLPKKRQVERGSKKIAAKQ</sequence>
<dbReference type="Gene3D" id="1.10.287.130">
    <property type="match status" value="1"/>
</dbReference>
<dbReference type="SUPFAM" id="SSF47384">
    <property type="entry name" value="Homodimeric domain of signal transducing histidine kinase"/>
    <property type="match status" value="1"/>
</dbReference>
<dbReference type="Gene3D" id="3.30.200.20">
    <property type="entry name" value="Phosphorylase Kinase, domain 1"/>
    <property type="match status" value="1"/>
</dbReference>
<organism evidence="6 7">
    <name type="scientific">Acanthopleuribacter pedis</name>
    <dbReference type="NCBI Taxonomy" id="442870"/>
    <lineage>
        <taxon>Bacteria</taxon>
        <taxon>Pseudomonadati</taxon>
        <taxon>Acidobacteriota</taxon>
        <taxon>Holophagae</taxon>
        <taxon>Acanthopleuribacterales</taxon>
        <taxon>Acanthopleuribacteraceae</taxon>
        <taxon>Acanthopleuribacter</taxon>
    </lineage>
</organism>
<dbReference type="InterPro" id="IPR027417">
    <property type="entry name" value="P-loop_NTPase"/>
</dbReference>
<feature type="domain" description="Histidine kinase" evidence="5">
    <location>
        <begin position="1533"/>
        <end position="1779"/>
    </location>
</feature>
<dbReference type="PROSITE" id="PS50109">
    <property type="entry name" value="HIS_KIN"/>
    <property type="match status" value="1"/>
</dbReference>
<dbReference type="Proteomes" id="UP000664417">
    <property type="component" value="Unassembled WGS sequence"/>
</dbReference>
<dbReference type="Pfam" id="PF00069">
    <property type="entry name" value="Pkinase"/>
    <property type="match status" value="1"/>
</dbReference>